<accession>A0A1G6HSQ4</accession>
<dbReference type="InterPro" id="IPR008978">
    <property type="entry name" value="HSP20-like_chaperone"/>
</dbReference>
<name>A0A1G6HSQ4_9BACL</name>
<dbReference type="Pfam" id="PF00011">
    <property type="entry name" value="HSP20"/>
    <property type="match status" value="1"/>
</dbReference>
<dbReference type="SUPFAM" id="SSF49764">
    <property type="entry name" value="HSP20-like chaperones"/>
    <property type="match status" value="1"/>
</dbReference>
<evidence type="ECO:0000313" key="4">
    <source>
        <dbReference type="EMBL" id="SDB97214.1"/>
    </source>
</evidence>
<dbReference type="EMBL" id="FMZA01000001">
    <property type="protein sequence ID" value="SDB97214.1"/>
    <property type="molecule type" value="Genomic_DNA"/>
</dbReference>
<dbReference type="InterPro" id="IPR002068">
    <property type="entry name" value="A-crystallin/Hsp20_dom"/>
</dbReference>
<dbReference type="AlphaFoldDB" id="A0A1G6HSQ4"/>
<dbReference type="PROSITE" id="PS01031">
    <property type="entry name" value="SHSP"/>
    <property type="match status" value="1"/>
</dbReference>
<keyword evidence="5" id="KW-1185">Reference proteome</keyword>
<dbReference type="InterPro" id="IPR031107">
    <property type="entry name" value="Small_HSP"/>
</dbReference>
<organism evidence="4 5">
    <name type="scientific">Melghirimyces thermohalophilus</name>
    <dbReference type="NCBI Taxonomy" id="1236220"/>
    <lineage>
        <taxon>Bacteria</taxon>
        <taxon>Bacillati</taxon>
        <taxon>Bacillota</taxon>
        <taxon>Bacilli</taxon>
        <taxon>Bacillales</taxon>
        <taxon>Thermoactinomycetaceae</taxon>
        <taxon>Melghirimyces</taxon>
    </lineage>
</organism>
<dbReference type="Gene3D" id="2.60.40.790">
    <property type="match status" value="1"/>
</dbReference>
<dbReference type="STRING" id="1236220.SAMN04488112_101217"/>
<dbReference type="PANTHER" id="PTHR11527">
    <property type="entry name" value="HEAT-SHOCK PROTEIN 20 FAMILY MEMBER"/>
    <property type="match status" value="1"/>
</dbReference>
<evidence type="ECO:0000256" key="1">
    <source>
        <dbReference type="PROSITE-ProRule" id="PRU00285"/>
    </source>
</evidence>
<feature type="domain" description="SHSP" evidence="3">
    <location>
        <begin position="38"/>
        <end position="149"/>
    </location>
</feature>
<dbReference type="CDD" id="cd06464">
    <property type="entry name" value="ACD_sHsps-like"/>
    <property type="match status" value="1"/>
</dbReference>
<evidence type="ECO:0000313" key="5">
    <source>
        <dbReference type="Proteomes" id="UP000199387"/>
    </source>
</evidence>
<dbReference type="Proteomes" id="UP000199387">
    <property type="component" value="Unassembled WGS sequence"/>
</dbReference>
<protein>
    <submittedName>
        <fullName evidence="4">HSP20 family protein</fullName>
    </submittedName>
</protein>
<gene>
    <name evidence="4" type="ORF">SAMN04488112_101217</name>
</gene>
<sequence>MSSMEGFREPDSRRSGLRHELDRSFGRFFHEPLFAESEEGSSLIPALDVEEQTDQYVIQAEMPGMDVEDIDLEVSGRLLTIRGERRQEHREEHRYHLVERRYGTFQRSFTLPGDADVDGITADSKDGVLHIYVPKNPSEKARKIRVNRRDA</sequence>
<reference evidence="4 5" key="1">
    <citation type="submission" date="2016-10" db="EMBL/GenBank/DDBJ databases">
        <authorList>
            <person name="de Groot N.N."/>
        </authorList>
    </citation>
    <scope>NUCLEOTIDE SEQUENCE [LARGE SCALE GENOMIC DNA]</scope>
    <source>
        <strain evidence="4 5">DSM 45514</strain>
    </source>
</reference>
<comment type="similarity">
    <text evidence="1 2">Belongs to the small heat shock protein (HSP20) family.</text>
</comment>
<evidence type="ECO:0000256" key="2">
    <source>
        <dbReference type="RuleBase" id="RU003616"/>
    </source>
</evidence>
<proteinExistence type="inferred from homology"/>
<evidence type="ECO:0000259" key="3">
    <source>
        <dbReference type="PROSITE" id="PS01031"/>
    </source>
</evidence>